<feature type="signal peptide" evidence="4">
    <location>
        <begin position="1"/>
        <end position="27"/>
    </location>
</feature>
<proteinExistence type="inferred from homology"/>
<dbReference type="Gene3D" id="3.10.105.10">
    <property type="entry name" value="Dipeptide-binding Protein, Domain 3"/>
    <property type="match status" value="1"/>
</dbReference>
<comment type="similarity">
    <text evidence="2">Belongs to the bacterial solute-binding protein 5 family.</text>
</comment>
<dbReference type="PIRSF" id="PIRSF002741">
    <property type="entry name" value="MppA"/>
    <property type="match status" value="1"/>
</dbReference>
<dbReference type="InterPro" id="IPR000914">
    <property type="entry name" value="SBP_5_dom"/>
</dbReference>
<keyword evidence="7" id="KW-1185">Reference proteome</keyword>
<evidence type="ECO:0000256" key="3">
    <source>
        <dbReference type="ARBA" id="ARBA00022729"/>
    </source>
</evidence>
<feature type="chain" id="PRO_5031177284" evidence="4">
    <location>
        <begin position="28"/>
        <end position="506"/>
    </location>
</feature>
<reference evidence="6 7" key="1">
    <citation type="submission" date="2020-08" db="EMBL/GenBank/DDBJ databases">
        <title>Genomic Encyclopedia of Type Strains, Phase IV (KMG-IV): sequencing the most valuable type-strain genomes for metagenomic binning, comparative biology and taxonomic classification.</title>
        <authorList>
            <person name="Goeker M."/>
        </authorList>
    </citation>
    <scope>NUCLEOTIDE SEQUENCE [LARGE SCALE GENOMIC DNA]</scope>
    <source>
        <strain evidence="6 7">DSM 29514</strain>
    </source>
</reference>
<evidence type="ECO:0000259" key="5">
    <source>
        <dbReference type="Pfam" id="PF00496"/>
    </source>
</evidence>
<dbReference type="Gene3D" id="3.90.76.10">
    <property type="entry name" value="Dipeptide-binding Protein, Domain 1"/>
    <property type="match status" value="1"/>
</dbReference>
<dbReference type="InterPro" id="IPR039424">
    <property type="entry name" value="SBP_5"/>
</dbReference>
<dbReference type="AlphaFoldDB" id="A0A7W6LLJ6"/>
<name>A0A7W6LLJ6_9HYPH</name>
<keyword evidence="3 4" id="KW-0732">Signal</keyword>
<dbReference type="GO" id="GO:0015833">
    <property type="term" value="P:peptide transport"/>
    <property type="evidence" value="ECO:0007669"/>
    <property type="project" value="TreeGrafter"/>
</dbReference>
<protein>
    <submittedName>
        <fullName evidence="6">Peptide/nickel transport system substrate-binding protein</fullName>
    </submittedName>
</protein>
<comment type="subcellular location">
    <subcellularLocation>
        <location evidence="1">Periplasm</location>
    </subcellularLocation>
</comment>
<dbReference type="SUPFAM" id="SSF53850">
    <property type="entry name" value="Periplasmic binding protein-like II"/>
    <property type="match status" value="1"/>
</dbReference>
<evidence type="ECO:0000256" key="1">
    <source>
        <dbReference type="ARBA" id="ARBA00004418"/>
    </source>
</evidence>
<dbReference type="Gene3D" id="3.40.190.10">
    <property type="entry name" value="Periplasmic binding protein-like II"/>
    <property type="match status" value="1"/>
</dbReference>
<dbReference type="PANTHER" id="PTHR30290">
    <property type="entry name" value="PERIPLASMIC BINDING COMPONENT OF ABC TRANSPORTER"/>
    <property type="match status" value="1"/>
</dbReference>
<dbReference type="RefSeq" id="WP_165130681.1">
    <property type="nucleotide sequence ID" value="NZ_CP049249.1"/>
</dbReference>
<dbReference type="InterPro" id="IPR030678">
    <property type="entry name" value="Peptide/Ni-bd"/>
</dbReference>
<sequence>MTLTTIRSSFLGLAALSLSLLPVAASAQTPEKGGTLNIGVVSDPVTLDPAFFASYFELYEQYLIYEPLLTMTPDLKVVPGIASYKQVDDLTYTFEIKPGVTFQDGTAYDAAAAKFNLDRMLDQKTGSPRRSDLGPIASVEVTGPLAFTVKFSQPYAQFPLVMTNRAGLFVSPTALQKLGPDFATKGVGAGPFKLDSWTKNGQMVLSAFDGYYKGRAPLDKVIIRPIPDETLRTAGLKSGDLQLVDIVPPQSLAQIKTDPSVNVADIPGLGFNAFSINNTKPPFNDMKVRQALLYSVDKDVVNKVAYFNTGSPAFGPVPPPITWAFDPNFKPYKRDVAKARQLLAEAGHPDGVPFAITVVASPLQLRIAQIIQAQAQEAGFKVSVRQVDATSLISVLQKKDFDISWSPWTGRPDPDGNMYNWFTKGGPNNFSGYSNDDVDSLMKKARVSADQTERAAMYRQAQQIISDDAGMLFLHFDSTLQGSTKKLHWTPYPDTAFRLGDAWLQK</sequence>
<evidence type="ECO:0000313" key="7">
    <source>
        <dbReference type="Proteomes" id="UP000519897"/>
    </source>
</evidence>
<organism evidence="6 7">
    <name type="scientific">Rhizobium rhizoryzae</name>
    <dbReference type="NCBI Taxonomy" id="451876"/>
    <lineage>
        <taxon>Bacteria</taxon>
        <taxon>Pseudomonadati</taxon>
        <taxon>Pseudomonadota</taxon>
        <taxon>Alphaproteobacteria</taxon>
        <taxon>Hyphomicrobiales</taxon>
        <taxon>Rhizobiaceae</taxon>
        <taxon>Rhizobium/Agrobacterium group</taxon>
        <taxon>Rhizobium</taxon>
    </lineage>
</organism>
<gene>
    <name evidence="6" type="ORF">GGQ72_004193</name>
</gene>
<evidence type="ECO:0000256" key="4">
    <source>
        <dbReference type="SAM" id="SignalP"/>
    </source>
</evidence>
<dbReference type="Pfam" id="PF00496">
    <property type="entry name" value="SBP_bac_5"/>
    <property type="match status" value="1"/>
</dbReference>
<accession>A0A7W6LLJ6</accession>
<dbReference type="Proteomes" id="UP000519897">
    <property type="component" value="Unassembled WGS sequence"/>
</dbReference>
<dbReference type="GO" id="GO:1904680">
    <property type="term" value="F:peptide transmembrane transporter activity"/>
    <property type="evidence" value="ECO:0007669"/>
    <property type="project" value="TreeGrafter"/>
</dbReference>
<evidence type="ECO:0000313" key="6">
    <source>
        <dbReference type="EMBL" id="MBB4145628.1"/>
    </source>
</evidence>
<evidence type="ECO:0000256" key="2">
    <source>
        <dbReference type="ARBA" id="ARBA00005695"/>
    </source>
</evidence>
<dbReference type="GO" id="GO:0043190">
    <property type="term" value="C:ATP-binding cassette (ABC) transporter complex"/>
    <property type="evidence" value="ECO:0007669"/>
    <property type="project" value="InterPro"/>
</dbReference>
<dbReference type="EMBL" id="JACIEC010000009">
    <property type="protein sequence ID" value="MBB4145628.1"/>
    <property type="molecule type" value="Genomic_DNA"/>
</dbReference>
<dbReference type="GO" id="GO:0030288">
    <property type="term" value="C:outer membrane-bounded periplasmic space"/>
    <property type="evidence" value="ECO:0007669"/>
    <property type="project" value="UniProtKB-ARBA"/>
</dbReference>
<feature type="domain" description="Solute-binding protein family 5" evidence="5">
    <location>
        <begin position="76"/>
        <end position="427"/>
    </location>
</feature>
<dbReference type="PANTHER" id="PTHR30290:SF38">
    <property type="entry name" value="D,D-DIPEPTIDE-BINDING PERIPLASMIC PROTEIN DDPA-RELATED"/>
    <property type="match status" value="1"/>
</dbReference>
<comment type="caution">
    <text evidence="6">The sequence shown here is derived from an EMBL/GenBank/DDBJ whole genome shotgun (WGS) entry which is preliminary data.</text>
</comment>